<dbReference type="GeneID" id="64629180"/>
<dbReference type="SUPFAM" id="SSF51197">
    <property type="entry name" value="Clavaminate synthase-like"/>
    <property type="match status" value="1"/>
</dbReference>
<dbReference type="Pfam" id="PF13532">
    <property type="entry name" value="2OG-FeII_Oxy_2"/>
    <property type="match status" value="1"/>
</dbReference>
<evidence type="ECO:0000259" key="1">
    <source>
        <dbReference type="Pfam" id="PF13532"/>
    </source>
</evidence>
<feature type="domain" description="Alpha-ketoglutarate-dependent dioxygenase AlkB-like" evidence="1">
    <location>
        <begin position="33"/>
        <end position="231"/>
    </location>
</feature>
<dbReference type="InterPro" id="IPR027450">
    <property type="entry name" value="AlkB-like"/>
</dbReference>
<gene>
    <name evidence="2" type="ORF">BJ212DRAFT_1341853</name>
</gene>
<name>A0A9P7JFQ7_9AGAM</name>
<keyword evidence="3" id="KW-1185">Reference proteome</keyword>
<dbReference type="PANTHER" id="PTHR21052">
    <property type="entry name" value="SPERMATOGENESIS ASSOCIATED 11-RELATED"/>
    <property type="match status" value="1"/>
</dbReference>
<proteinExistence type="predicted"/>
<dbReference type="PANTHER" id="PTHR21052:SF0">
    <property type="entry name" value="ALPHA-KETOGLUTARATE-DEPENDENT DIOXYGENASE ALKB HOMOLOG 7, MITOCHONDRIAL"/>
    <property type="match status" value="1"/>
</dbReference>
<protein>
    <recommendedName>
        <fullName evidence="1">Alpha-ketoglutarate-dependent dioxygenase AlkB-like domain-containing protein</fullName>
    </recommendedName>
</protein>
<accession>A0A9P7JFQ7</accession>
<sequence>MFSVSYRRLLRAPLSREIHSFIRTRSAGLPDGFKFFPEFLSLSEQRTLLSVALSKLDSTETKQARKQRRDFLTNHPQEHRAVEDIFLPDAYYNFQEGHYDGVIRHYREMHLSSWPEDQNPGLSFILARLQGLYPTLEIQTHLLHLSSVGEILGHVDNIEASGTWILGVSLGAARVLRMESTSNPDDSFEVLLPSGSVYLQMDSVRYDYNHSVLKASHFLGCEIKAGQRVSIMIRDRKEVPTSNS</sequence>
<dbReference type="Gene3D" id="2.60.120.590">
    <property type="entry name" value="Alpha-ketoglutarate-dependent dioxygenase AlkB-like"/>
    <property type="match status" value="1"/>
</dbReference>
<organism evidence="2 3">
    <name type="scientific">Suillus subaureus</name>
    <dbReference type="NCBI Taxonomy" id="48587"/>
    <lineage>
        <taxon>Eukaryota</taxon>
        <taxon>Fungi</taxon>
        <taxon>Dikarya</taxon>
        <taxon>Basidiomycota</taxon>
        <taxon>Agaricomycotina</taxon>
        <taxon>Agaricomycetes</taxon>
        <taxon>Agaricomycetidae</taxon>
        <taxon>Boletales</taxon>
        <taxon>Suillineae</taxon>
        <taxon>Suillaceae</taxon>
        <taxon>Suillus</taxon>
    </lineage>
</organism>
<dbReference type="OrthoDB" id="28127at2759"/>
<reference evidence="2" key="1">
    <citation type="journal article" date="2020" name="New Phytol.">
        <title>Comparative genomics reveals dynamic genome evolution in host specialist ectomycorrhizal fungi.</title>
        <authorList>
            <person name="Lofgren L.A."/>
            <person name="Nguyen N.H."/>
            <person name="Vilgalys R."/>
            <person name="Ruytinx J."/>
            <person name="Liao H.L."/>
            <person name="Branco S."/>
            <person name="Kuo A."/>
            <person name="LaButti K."/>
            <person name="Lipzen A."/>
            <person name="Andreopoulos W."/>
            <person name="Pangilinan J."/>
            <person name="Riley R."/>
            <person name="Hundley H."/>
            <person name="Na H."/>
            <person name="Barry K."/>
            <person name="Grigoriev I.V."/>
            <person name="Stajich J.E."/>
            <person name="Kennedy P.G."/>
        </authorList>
    </citation>
    <scope>NUCLEOTIDE SEQUENCE</scope>
    <source>
        <strain evidence="2">MN1</strain>
    </source>
</reference>
<dbReference type="GO" id="GO:0016706">
    <property type="term" value="F:2-oxoglutarate-dependent dioxygenase activity"/>
    <property type="evidence" value="ECO:0007669"/>
    <property type="project" value="TreeGrafter"/>
</dbReference>
<dbReference type="InterPro" id="IPR032870">
    <property type="entry name" value="ALKBH7-like"/>
</dbReference>
<dbReference type="RefSeq" id="XP_041195131.1">
    <property type="nucleotide sequence ID" value="XM_041335163.1"/>
</dbReference>
<dbReference type="InterPro" id="IPR037151">
    <property type="entry name" value="AlkB-like_sf"/>
</dbReference>
<dbReference type="AlphaFoldDB" id="A0A9P7JFQ7"/>
<dbReference type="GO" id="GO:0006974">
    <property type="term" value="P:DNA damage response"/>
    <property type="evidence" value="ECO:0007669"/>
    <property type="project" value="InterPro"/>
</dbReference>
<dbReference type="GO" id="GO:0005759">
    <property type="term" value="C:mitochondrial matrix"/>
    <property type="evidence" value="ECO:0007669"/>
    <property type="project" value="TreeGrafter"/>
</dbReference>
<evidence type="ECO:0000313" key="2">
    <source>
        <dbReference type="EMBL" id="KAG1819596.1"/>
    </source>
</evidence>
<evidence type="ECO:0000313" key="3">
    <source>
        <dbReference type="Proteomes" id="UP000807769"/>
    </source>
</evidence>
<dbReference type="Proteomes" id="UP000807769">
    <property type="component" value="Unassembled WGS sequence"/>
</dbReference>
<dbReference type="EMBL" id="JABBWG010000009">
    <property type="protein sequence ID" value="KAG1819596.1"/>
    <property type="molecule type" value="Genomic_DNA"/>
</dbReference>
<comment type="caution">
    <text evidence="2">The sequence shown here is derived from an EMBL/GenBank/DDBJ whole genome shotgun (WGS) entry which is preliminary data.</text>
</comment>
<dbReference type="GO" id="GO:0006631">
    <property type="term" value="P:fatty acid metabolic process"/>
    <property type="evidence" value="ECO:0007669"/>
    <property type="project" value="TreeGrafter"/>
</dbReference>